<evidence type="ECO:0000313" key="3">
    <source>
        <dbReference type="Proteomes" id="UP000192477"/>
    </source>
</evidence>
<dbReference type="STRING" id="112904.BH747_09815"/>
<evidence type="ECO:0000313" key="2">
    <source>
        <dbReference type="EMBL" id="OQO69558.1"/>
    </source>
</evidence>
<dbReference type="PROSITE" id="PS51819">
    <property type="entry name" value="VOC"/>
    <property type="match status" value="1"/>
</dbReference>
<dbReference type="EMBL" id="MJEA01000010">
    <property type="protein sequence ID" value="OQO69558.1"/>
    <property type="molecule type" value="Genomic_DNA"/>
</dbReference>
<reference evidence="2 3" key="1">
    <citation type="journal article" date="2017" name="BMC Microbiol.">
        <title>Comparative genomics of Enterococcus spp. isolated from bovine feces.</title>
        <authorList>
            <person name="Beukers A.G."/>
            <person name="Zaheer R."/>
            <person name="Goji N."/>
            <person name="Amoako K.K."/>
            <person name="Chaves A.V."/>
            <person name="Ward M.P."/>
            <person name="McAllister T.A."/>
        </authorList>
    </citation>
    <scope>NUCLEOTIDE SEQUENCE [LARGE SCALE GENOMIC DNA]</scope>
    <source>
        <strain evidence="2 3">F1129D 143</strain>
    </source>
</reference>
<gene>
    <name evidence="2" type="ORF">BH747_09815</name>
</gene>
<dbReference type="RefSeq" id="WP_081184249.1">
    <property type="nucleotide sequence ID" value="NZ_JBQHTX010000014.1"/>
</dbReference>
<dbReference type="Proteomes" id="UP000192477">
    <property type="component" value="Unassembled WGS sequence"/>
</dbReference>
<dbReference type="SUPFAM" id="SSF54593">
    <property type="entry name" value="Glyoxalase/Bleomycin resistance protein/Dihydroxybiphenyl dioxygenase"/>
    <property type="match status" value="1"/>
</dbReference>
<proteinExistence type="predicted"/>
<name>A0A1V8YAC9_9ENTE</name>
<evidence type="ECO:0000259" key="1">
    <source>
        <dbReference type="PROSITE" id="PS51819"/>
    </source>
</evidence>
<protein>
    <submittedName>
        <fullName evidence="2">Glyoxalase</fullName>
    </submittedName>
</protein>
<dbReference type="InterPro" id="IPR037523">
    <property type="entry name" value="VOC_core"/>
</dbReference>
<dbReference type="InterPro" id="IPR029068">
    <property type="entry name" value="Glyas_Bleomycin-R_OHBP_Dase"/>
</dbReference>
<sequence>MIGKTRVMLYAEDVEILSRFFIEKLGATISETIDLPEACQSTIVTISSEFELGIFPKIFVQQFSPEVLGPPPSIIFFTEQFEEMYEKLENAGEIMENNGVQTFNFSDPEGNYFVIGKL</sequence>
<dbReference type="AlphaFoldDB" id="A0A1V8YAC9"/>
<dbReference type="Gene3D" id="3.10.180.10">
    <property type="entry name" value="2,3-Dihydroxybiphenyl 1,2-Dioxygenase, domain 1"/>
    <property type="match status" value="1"/>
</dbReference>
<accession>A0A1V8YAC9</accession>
<feature type="domain" description="VOC" evidence="1">
    <location>
        <begin position="3"/>
        <end position="118"/>
    </location>
</feature>
<comment type="caution">
    <text evidence="2">The sequence shown here is derived from an EMBL/GenBank/DDBJ whole genome shotgun (WGS) entry which is preliminary data.</text>
</comment>
<organism evidence="2 3">
    <name type="scientific">Enterococcus villorum</name>
    <dbReference type="NCBI Taxonomy" id="112904"/>
    <lineage>
        <taxon>Bacteria</taxon>
        <taxon>Bacillati</taxon>
        <taxon>Bacillota</taxon>
        <taxon>Bacilli</taxon>
        <taxon>Lactobacillales</taxon>
        <taxon>Enterococcaceae</taxon>
        <taxon>Enterococcus</taxon>
    </lineage>
</organism>
<dbReference type="OrthoDB" id="9803079at2"/>